<evidence type="ECO:0000313" key="3">
    <source>
        <dbReference type="Proteomes" id="UP001278766"/>
    </source>
</evidence>
<name>A0AAE0HEW7_9PEZI</name>
<dbReference type="Proteomes" id="UP001278766">
    <property type="component" value="Unassembled WGS sequence"/>
</dbReference>
<evidence type="ECO:0000313" key="2">
    <source>
        <dbReference type="EMBL" id="KAK3295034.1"/>
    </source>
</evidence>
<sequence>MLLSRLLTSSSALFVLLSRLSQLGLKVLEADNIKHCPRYRMTPRFVREVNNDSRRDGEASFEACTMSDQWGCAHSVLIRGH</sequence>
<evidence type="ECO:0008006" key="4">
    <source>
        <dbReference type="Google" id="ProtNLM"/>
    </source>
</evidence>
<comment type="caution">
    <text evidence="2">The sequence shown here is derived from an EMBL/GenBank/DDBJ whole genome shotgun (WGS) entry which is preliminary data.</text>
</comment>
<dbReference type="GeneID" id="87841178"/>
<keyword evidence="1" id="KW-0732">Signal</keyword>
<feature type="signal peptide" evidence="1">
    <location>
        <begin position="1"/>
        <end position="30"/>
    </location>
</feature>
<evidence type="ECO:0000256" key="1">
    <source>
        <dbReference type="SAM" id="SignalP"/>
    </source>
</evidence>
<protein>
    <recommendedName>
        <fullName evidence="4">Secreted protein</fullName>
    </recommendedName>
</protein>
<dbReference type="RefSeq" id="XP_062658548.1">
    <property type="nucleotide sequence ID" value="XM_062804230.1"/>
</dbReference>
<reference evidence="2" key="1">
    <citation type="journal article" date="2023" name="Mol. Phylogenet. Evol.">
        <title>Genome-scale phylogeny and comparative genomics of the fungal order Sordariales.</title>
        <authorList>
            <person name="Hensen N."/>
            <person name="Bonometti L."/>
            <person name="Westerberg I."/>
            <person name="Brannstrom I.O."/>
            <person name="Guillou S."/>
            <person name="Cros-Aarteil S."/>
            <person name="Calhoun S."/>
            <person name="Haridas S."/>
            <person name="Kuo A."/>
            <person name="Mondo S."/>
            <person name="Pangilinan J."/>
            <person name="Riley R."/>
            <person name="LaButti K."/>
            <person name="Andreopoulos B."/>
            <person name="Lipzen A."/>
            <person name="Chen C."/>
            <person name="Yan M."/>
            <person name="Daum C."/>
            <person name="Ng V."/>
            <person name="Clum A."/>
            <person name="Steindorff A."/>
            <person name="Ohm R.A."/>
            <person name="Martin F."/>
            <person name="Silar P."/>
            <person name="Natvig D.O."/>
            <person name="Lalanne C."/>
            <person name="Gautier V."/>
            <person name="Ament-Velasquez S.L."/>
            <person name="Kruys A."/>
            <person name="Hutchinson M.I."/>
            <person name="Powell A.J."/>
            <person name="Barry K."/>
            <person name="Miller A.N."/>
            <person name="Grigoriev I.V."/>
            <person name="Debuchy R."/>
            <person name="Gladieux P."/>
            <person name="Hiltunen Thoren M."/>
            <person name="Johannesson H."/>
        </authorList>
    </citation>
    <scope>NUCLEOTIDE SEQUENCE</scope>
    <source>
        <strain evidence="2">CBS 168.71</strain>
    </source>
</reference>
<keyword evidence="3" id="KW-1185">Reference proteome</keyword>
<feature type="chain" id="PRO_5042164299" description="Secreted protein" evidence="1">
    <location>
        <begin position="31"/>
        <end position="81"/>
    </location>
</feature>
<dbReference type="AlphaFoldDB" id="A0AAE0HEW7"/>
<dbReference type="EMBL" id="JAUEPN010000005">
    <property type="protein sequence ID" value="KAK3295034.1"/>
    <property type="molecule type" value="Genomic_DNA"/>
</dbReference>
<gene>
    <name evidence="2" type="ORF">B0H64DRAFT_402426</name>
</gene>
<reference evidence="2" key="2">
    <citation type="submission" date="2023-06" db="EMBL/GenBank/DDBJ databases">
        <authorList>
            <consortium name="Lawrence Berkeley National Laboratory"/>
            <person name="Haridas S."/>
            <person name="Hensen N."/>
            <person name="Bonometti L."/>
            <person name="Westerberg I."/>
            <person name="Brannstrom I.O."/>
            <person name="Guillou S."/>
            <person name="Cros-Aarteil S."/>
            <person name="Calhoun S."/>
            <person name="Kuo A."/>
            <person name="Mondo S."/>
            <person name="Pangilinan J."/>
            <person name="Riley R."/>
            <person name="Labutti K."/>
            <person name="Andreopoulos B."/>
            <person name="Lipzen A."/>
            <person name="Chen C."/>
            <person name="Yanf M."/>
            <person name="Daum C."/>
            <person name="Ng V."/>
            <person name="Clum A."/>
            <person name="Steindorff A."/>
            <person name="Ohm R."/>
            <person name="Martin F."/>
            <person name="Silar P."/>
            <person name="Natvig D."/>
            <person name="Lalanne C."/>
            <person name="Gautier V."/>
            <person name="Ament-Velasquez S.L."/>
            <person name="Kruys A."/>
            <person name="Hutchinson M.I."/>
            <person name="Powell A.J."/>
            <person name="Barry K."/>
            <person name="Miller A.N."/>
            <person name="Grigoriev I.V."/>
            <person name="Debuchy R."/>
            <person name="Gladieux P."/>
            <person name="Thoren M.H."/>
            <person name="Johannesson H."/>
        </authorList>
    </citation>
    <scope>NUCLEOTIDE SEQUENCE</scope>
    <source>
        <strain evidence="2">CBS 168.71</strain>
    </source>
</reference>
<proteinExistence type="predicted"/>
<accession>A0AAE0HEW7</accession>
<organism evidence="2 3">
    <name type="scientific">Chaetomium fimeti</name>
    <dbReference type="NCBI Taxonomy" id="1854472"/>
    <lineage>
        <taxon>Eukaryota</taxon>
        <taxon>Fungi</taxon>
        <taxon>Dikarya</taxon>
        <taxon>Ascomycota</taxon>
        <taxon>Pezizomycotina</taxon>
        <taxon>Sordariomycetes</taxon>
        <taxon>Sordariomycetidae</taxon>
        <taxon>Sordariales</taxon>
        <taxon>Chaetomiaceae</taxon>
        <taxon>Chaetomium</taxon>
    </lineage>
</organism>